<name>A0A0H5MAX6_YERIN</name>
<reference evidence="3" key="1">
    <citation type="submission" date="2015-03" db="EMBL/GenBank/DDBJ databases">
        <authorList>
            <consortium name="Pathogen Informatics"/>
        </authorList>
    </citation>
    <scope>NUCLEOTIDE SEQUENCE [LARGE SCALE GENOMIC DNA]</scope>
    <source>
        <strain evidence="3">R148</strain>
    </source>
</reference>
<feature type="transmembrane region" description="Helical" evidence="1">
    <location>
        <begin position="198"/>
        <end position="217"/>
    </location>
</feature>
<feature type="transmembrane region" description="Helical" evidence="1">
    <location>
        <begin position="232"/>
        <end position="253"/>
    </location>
</feature>
<evidence type="ECO:0000256" key="1">
    <source>
        <dbReference type="SAM" id="Phobius"/>
    </source>
</evidence>
<evidence type="ECO:0008006" key="4">
    <source>
        <dbReference type="Google" id="ProtNLM"/>
    </source>
</evidence>
<evidence type="ECO:0000313" key="3">
    <source>
        <dbReference type="Proteomes" id="UP000043316"/>
    </source>
</evidence>
<gene>
    <name evidence="2" type="ORF">ERS008476_01140</name>
</gene>
<dbReference type="Proteomes" id="UP000043316">
    <property type="component" value="Unassembled WGS sequence"/>
</dbReference>
<feature type="transmembrane region" description="Helical" evidence="1">
    <location>
        <begin position="290"/>
        <end position="311"/>
    </location>
</feature>
<feature type="transmembrane region" description="Helical" evidence="1">
    <location>
        <begin position="160"/>
        <end position="177"/>
    </location>
</feature>
<sequence>MRAIYYGLAASFFFAFTFILNRSMDLGGGSWIWSASLRFIFMAPMLLLLVLLRGQLSQSLKHLRQYWRGYLLWSTVGFGLFYAPISLAGAYGEGWLVAGSWQITIIAGSLLAPLFKREISTPDGLKSVRGKIPFKGLRWSLLILLGVGLMQWQHAQALNLQQMLWCVLPVTLAAFMYPLGNRKMMDICQGDVDTLQRVLNMTLASLPFWLLLSYYGWSQTGWPSQMQVNQSLLVALFSGVIATLLFFAATNLVKQDYSKLAAVEATQSGEVLFALLGEMLWLAAALPSGLSLLGIGLVIVGMIVHSIAPFIGQRTALKAPTVPTICRDDPHR</sequence>
<organism evidence="2 3">
    <name type="scientific">Yersinia intermedia</name>
    <dbReference type="NCBI Taxonomy" id="631"/>
    <lineage>
        <taxon>Bacteria</taxon>
        <taxon>Pseudomonadati</taxon>
        <taxon>Pseudomonadota</taxon>
        <taxon>Gammaproteobacteria</taxon>
        <taxon>Enterobacterales</taxon>
        <taxon>Yersiniaceae</taxon>
        <taxon>Yersinia</taxon>
    </lineage>
</organism>
<dbReference type="InterPro" id="IPR032713">
    <property type="entry name" value="EmrE"/>
</dbReference>
<protein>
    <recommendedName>
        <fullName evidence="4">Multidrug resistance efflux transporter family protein</fullName>
    </recommendedName>
</protein>
<keyword evidence="1" id="KW-0472">Membrane</keyword>
<dbReference type="RefSeq" id="WP_053009091.1">
    <property type="nucleotide sequence ID" value="NZ_CWJI01000001.1"/>
</dbReference>
<dbReference type="EMBL" id="CWJI01000001">
    <property type="protein sequence ID" value="CRY54226.1"/>
    <property type="molecule type" value="Genomic_DNA"/>
</dbReference>
<keyword evidence="1" id="KW-1133">Transmembrane helix</keyword>
<feature type="transmembrane region" description="Helical" evidence="1">
    <location>
        <begin position="95"/>
        <end position="115"/>
    </location>
</feature>
<dbReference type="Pfam" id="PF13536">
    <property type="entry name" value="EmrE"/>
    <property type="match status" value="1"/>
</dbReference>
<feature type="transmembrane region" description="Helical" evidence="1">
    <location>
        <begin position="30"/>
        <end position="50"/>
    </location>
</feature>
<accession>A0A0H5MAX6</accession>
<proteinExistence type="predicted"/>
<evidence type="ECO:0000313" key="2">
    <source>
        <dbReference type="EMBL" id="CRY54226.1"/>
    </source>
</evidence>
<feature type="transmembrane region" description="Helical" evidence="1">
    <location>
        <begin position="136"/>
        <end position="154"/>
    </location>
</feature>
<feature type="transmembrane region" description="Helical" evidence="1">
    <location>
        <begin position="70"/>
        <end position="89"/>
    </location>
</feature>
<keyword evidence="1" id="KW-0812">Transmembrane</keyword>
<feature type="transmembrane region" description="Helical" evidence="1">
    <location>
        <begin position="5"/>
        <end position="24"/>
    </location>
</feature>
<dbReference type="AlphaFoldDB" id="A0A0H5MAX6"/>